<evidence type="ECO:0000313" key="4">
    <source>
        <dbReference type="Proteomes" id="UP000324194"/>
    </source>
</evidence>
<protein>
    <submittedName>
        <fullName evidence="3">Lipopolysaccharide core biosynthesis protein RfaG</fullName>
    </submittedName>
</protein>
<evidence type="ECO:0000259" key="1">
    <source>
        <dbReference type="Pfam" id="PF00534"/>
    </source>
</evidence>
<dbReference type="KEGG" id="asip:AQUSIP_01030"/>
<keyword evidence="4" id="KW-1185">Reference proteome</keyword>
<dbReference type="PANTHER" id="PTHR12526:SF641">
    <property type="entry name" value="LIPOPOLYSACCHARIDE CORE BIOSYNTHESIS PROTEIN RFAG"/>
    <property type="match status" value="1"/>
</dbReference>
<dbReference type="SUPFAM" id="SSF53756">
    <property type="entry name" value="UDP-Glycosyltransferase/glycogen phosphorylase"/>
    <property type="match status" value="1"/>
</dbReference>
<reference evidence="3 4" key="1">
    <citation type="submission" date="2019-08" db="EMBL/GenBank/DDBJ databases">
        <authorList>
            <person name="Guy L."/>
        </authorList>
    </citation>
    <scope>NUCLEOTIDE SEQUENCE [LARGE SCALE GENOMIC DNA]</scope>
    <source>
        <strain evidence="3 4">SGT-108</strain>
    </source>
</reference>
<accession>A0A5E4PEP8</accession>
<dbReference type="Pfam" id="PF00534">
    <property type="entry name" value="Glycos_transf_1"/>
    <property type="match status" value="1"/>
</dbReference>
<dbReference type="Gene3D" id="3.40.50.2000">
    <property type="entry name" value="Glycogen Phosphorylase B"/>
    <property type="match status" value="2"/>
</dbReference>
<sequence>MRLPGHACAAIAQYRKFLLMNHQHPEFMKIAFCLFKYFPYGGLQRDFLRIARLCLERGHEVLVYTMRWEGEPESGLQIRLIEAGGWQNHTRNQAFADAVKSRFEADRPDVVFGFNKMPYLDIYFAADVCYQSRARARHGWLYRLLPRYQRLVTLEKAVFARGMPTEILLISHLQQQEFIRYYQTEAERFHLLPPGIARDRTAPPNAVEIRERVRMTHRLAKDDVLLLMVGSGFKTKGLDRAIRALAFLPGVLKSRSSLFVIGQDNPVPFQRLARRLQVASQVHFLGGRQDVTDFMLAADLLLHPAYHENTGTVLLEALLAGLPVLTTDTCGYAHYITEANAGMVLRSPFEQVELNTLLRKMLLSPQRNEWQQNGLAFAQCADIYSLPEKAVDLIEKIGRKRVSG</sequence>
<dbReference type="CDD" id="cd03801">
    <property type="entry name" value="GT4_PimA-like"/>
    <property type="match status" value="1"/>
</dbReference>
<name>A0A5E4PEP8_9COXI</name>
<feature type="domain" description="Glycosyltransferase subfamily 4-like N-terminal" evidence="2">
    <location>
        <begin position="40"/>
        <end position="200"/>
    </location>
</feature>
<gene>
    <name evidence="3" type="primary">rfaG</name>
    <name evidence="3" type="ORF">AQUSIP_01030</name>
</gene>
<evidence type="ECO:0000259" key="2">
    <source>
        <dbReference type="Pfam" id="PF13439"/>
    </source>
</evidence>
<dbReference type="AlphaFoldDB" id="A0A5E4PEP8"/>
<proteinExistence type="predicted"/>
<dbReference type="InterPro" id="IPR001296">
    <property type="entry name" value="Glyco_trans_1"/>
</dbReference>
<evidence type="ECO:0000313" key="3">
    <source>
        <dbReference type="EMBL" id="VVC74831.1"/>
    </source>
</evidence>
<dbReference type="PANTHER" id="PTHR12526">
    <property type="entry name" value="GLYCOSYLTRANSFERASE"/>
    <property type="match status" value="1"/>
</dbReference>
<dbReference type="GO" id="GO:0016757">
    <property type="term" value="F:glycosyltransferase activity"/>
    <property type="evidence" value="ECO:0007669"/>
    <property type="project" value="InterPro"/>
</dbReference>
<organism evidence="3 4">
    <name type="scientific">Aquicella siphonis</name>
    <dbReference type="NCBI Taxonomy" id="254247"/>
    <lineage>
        <taxon>Bacteria</taxon>
        <taxon>Pseudomonadati</taxon>
        <taxon>Pseudomonadota</taxon>
        <taxon>Gammaproteobacteria</taxon>
        <taxon>Legionellales</taxon>
        <taxon>Coxiellaceae</taxon>
        <taxon>Aquicella</taxon>
    </lineage>
</organism>
<feature type="domain" description="Glycosyl transferase family 1" evidence="1">
    <location>
        <begin position="212"/>
        <end position="374"/>
    </location>
</feature>
<dbReference type="EMBL" id="LR699119">
    <property type="protein sequence ID" value="VVC74831.1"/>
    <property type="molecule type" value="Genomic_DNA"/>
</dbReference>
<dbReference type="Pfam" id="PF13439">
    <property type="entry name" value="Glyco_transf_4"/>
    <property type="match status" value="1"/>
</dbReference>
<dbReference type="InterPro" id="IPR028098">
    <property type="entry name" value="Glyco_trans_4-like_N"/>
</dbReference>
<dbReference type="GO" id="GO:1901135">
    <property type="term" value="P:carbohydrate derivative metabolic process"/>
    <property type="evidence" value="ECO:0007669"/>
    <property type="project" value="UniProtKB-ARBA"/>
</dbReference>
<dbReference type="Proteomes" id="UP000324194">
    <property type="component" value="Chromosome 1"/>
</dbReference>